<dbReference type="eggNOG" id="COG1262">
    <property type="taxonomic scope" value="Bacteria"/>
</dbReference>
<dbReference type="Pfam" id="PF03781">
    <property type="entry name" value="FGE-sulfatase"/>
    <property type="match status" value="1"/>
</dbReference>
<dbReference type="GO" id="GO:0052699">
    <property type="term" value="P:ergothioneine biosynthetic process"/>
    <property type="evidence" value="ECO:0007669"/>
    <property type="project" value="InterPro"/>
</dbReference>
<dbReference type="Proteomes" id="UP000050421">
    <property type="component" value="Unassembled WGS sequence"/>
</dbReference>
<dbReference type="InterPro" id="IPR051043">
    <property type="entry name" value="Sulfatase_Mod_Factor_Kinase"/>
</dbReference>
<proteinExistence type="predicted"/>
<sequence length="381" mass="44577">MSLLKQYQSVRSRSVNLCKNLLIEDFSLQASEEVSPPKWHLAHTTWFFEQFILVNYLKGYQVKHPQFNFLFNSYYNSMGRRTARNQRGLMTRPAVSEVFEYRAYVDEAMSQLIQDANEEVVNLISLGLNHEQQHQELLITDLKFSLWHNPLDPAVIDIQEYSAENQSNWIEIQDGIYEIGFRGNGFCFDNELKAHRVFLEPFSIASSLVTNGEYLEFMDSGGYEESRFWHDEGWSWIQNQSQKAPLYWEEVDGKWTYYTLAGRRDLDLEASLAHVNFYEASAFAAWKGARLPTEFEWEVAQSKFSWGRRWEWTSSAYLPYPGFSIAPGALGEYNGKFMVNQMVLRGASVATSENHSRPTYRNFFHPHFRWQFMGIRLAKSL</sequence>
<reference evidence="2 3" key="1">
    <citation type="submission" date="2015-09" db="EMBL/GenBank/DDBJ databases">
        <title>Identification and resolution of microdiversity through metagenomic sequencing of parallel consortia.</title>
        <authorList>
            <person name="Nelson W.C."/>
            <person name="Romine M.F."/>
            <person name="Lindemann S.R."/>
        </authorList>
    </citation>
    <scope>NUCLEOTIDE SEQUENCE [LARGE SCALE GENOMIC DNA]</scope>
    <source>
        <strain evidence="2">HL-49</strain>
    </source>
</reference>
<protein>
    <submittedName>
        <fullName evidence="2">Ergothioneine biosynthesis protein EgtB</fullName>
    </submittedName>
</protein>
<feature type="domain" description="Sulfatase-modifying factor enzyme-like" evidence="1">
    <location>
        <begin position="168"/>
        <end position="301"/>
    </location>
</feature>
<dbReference type="SUPFAM" id="SSF56436">
    <property type="entry name" value="C-type lectin-like"/>
    <property type="match status" value="1"/>
</dbReference>
<dbReference type="InterPro" id="IPR005532">
    <property type="entry name" value="SUMF_dom"/>
</dbReference>
<organism evidence="2 3">
    <name type="scientific">Algoriphagus marincola HL-49</name>
    <dbReference type="NCBI Taxonomy" id="1305737"/>
    <lineage>
        <taxon>Bacteria</taxon>
        <taxon>Pseudomonadati</taxon>
        <taxon>Bacteroidota</taxon>
        <taxon>Cytophagia</taxon>
        <taxon>Cytophagales</taxon>
        <taxon>Cyclobacteriaceae</taxon>
        <taxon>Algoriphagus</taxon>
    </lineage>
</organism>
<dbReference type="PATRIC" id="fig|1305737.6.peg.404"/>
<accession>A0A0P7ZVJ8</accession>
<dbReference type="PANTHER" id="PTHR23150">
    <property type="entry name" value="SULFATASE MODIFYING FACTOR 1, 2"/>
    <property type="match status" value="1"/>
</dbReference>
<gene>
    <name evidence="2" type="primary">egtB</name>
    <name evidence="2" type="ORF">HLUCCX10_16940</name>
</gene>
<dbReference type="OrthoDB" id="9768004at2"/>
<evidence type="ECO:0000313" key="2">
    <source>
        <dbReference type="EMBL" id="KPQ08744.1"/>
    </source>
</evidence>
<evidence type="ECO:0000313" key="3">
    <source>
        <dbReference type="Proteomes" id="UP000050421"/>
    </source>
</evidence>
<dbReference type="STRING" id="1305737.GCA_000526355_00958"/>
<dbReference type="Gene3D" id="3.90.1580.10">
    <property type="entry name" value="paralog of FGE (formylglycine-generating enzyme)"/>
    <property type="match status" value="2"/>
</dbReference>
<dbReference type="AlphaFoldDB" id="A0A0P7ZVJ8"/>
<evidence type="ECO:0000259" key="1">
    <source>
        <dbReference type="Pfam" id="PF03781"/>
    </source>
</evidence>
<dbReference type="NCBIfam" id="TIGR03440">
    <property type="entry name" value="egtB_TIGR03440"/>
    <property type="match status" value="1"/>
</dbReference>
<dbReference type="InterPro" id="IPR017806">
    <property type="entry name" value="EgtB"/>
</dbReference>
<dbReference type="InterPro" id="IPR042095">
    <property type="entry name" value="SUMF_sf"/>
</dbReference>
<comment type="caution">
    <text evidence="2">The sequence shown here is derived from an EMBL/GenBank/DDBJ whole genome shotgun (WGS) entry which is preliminary data.</text>
</comment>
<dbReference type="PANTHER" id="PTHR23150:SF36">
    <property type="entry name" value="HERCYNINE OXYGENASE"/>
    <property type="match status" value="1"/>
</dbReference>
<name>A0A0P7ZVJ8_9BACT</name>
<dbReference type="EMBL" id="LJXT01000157">
    <property type="protein sequence ID" value="KPQ08744.1"/>
    <property type="molecule type" value="Genomic_DNA"/>
</dbReference>
<dbReference type="InterPro" id="IPR016187">
    <property type="entry name" value="CTDL_fold"/>
</dbReference>